<dbReference type="Proteomes" id="UP000610746">
    <property type="component" value="Unassembled WGS sequence"/>
</dbReference>
<organism evidence="5 6">
    <name type="scientific">Frigoriflavimonas asaccharolytica</name>
    <dbReference type="NCBI Taxonomy" id="2735899"/>
    <lineage>
        <taxon>Bacteria</taxon>
        <taxon>Pseudomonadati</taxon>
        <taxon>Bacteroidota</taxon>
        <taxon>Flavobacteriia</taxon>
        <taxon>Flavobacteriales</taxon>
        <taxon>Weeksellaceae</taxon>
        <taxon>Frigoriflavimonas</taxon>
    </lineage>
</organism>
<keyword evidence="6" id="KW-1185">Reference proteome</keyword>
<evidence type="ECO:0000313" key="5">
    <source>
        <dbReference type="EMBL" id="NRS91775.1"/>
    </source>
</evidence>
<dbReference type="PANTHER" id="PTHR32347:SF23">
    <property type="entry name" value="BLL5650 PROTEIN"/>
    <property type="match status" value="1"/>
</dbReference>
<dbReference type="InterPro" id="IPR050465">
    <property type="entry name" value="UPF0194_transport"/>
</dbReference>
<keyword evidence="2 3" id="KW-0175">Coiled coil</keyword>
<dbReference type="EMBL" id="JABSNO010000004">
    <property type="protein sequence ID" value="NRS91775.1"/>
    <property type="molecule type" value="Genomic_DNA"/>
</dbReference>
<keyword evidence="4" id="KW-1133">Transmembrane helix</keyword>
<keyword evidence="4" id="KW-0472">Membrane</keyword>
<gene>
    <name evidence="5" type="ORF">HNQ03_000842</name>
</gene>
<feature type="coiled-coil region" evidence="3">
    <location>
        <begin position="140"/>
        <end position="181"/>
    </location>
</feature>
<keyword evidence="4" id="KW-0812">Transmembrane</keyword>
<dbReference type="PRINTS" id="PR01490">
    <property type="entry name" value="RTXTOXIND"/>
</dbReference>
<evidence type="ECO:0000256" key="2">
    <source>
        <dbReference type="ARBA" id="ARBA00023054"/>
    </source>
</evidence>
<evidence type="ECO:0000256" key="4">
    <source>
        <dbReference type="SAM" id="Phobius"/>
    </source>
</evidence>
<evidence type="ECO:0000256" key="3">
    <source>
        <dbReference type="SAM" id="Coils"/>
    </source>
</evidence>
<proteinExistence type="predicted"/>
<dbReference type="SUPFAM" id="SSF51230">
    <property type="entry name" value="Single hybrid motif"/>
    <property type="match status" value="1"/>
</dbReference>
<dbReference type="Gene3D" id="2.40.50.100">
    <property type="match status" value="1"/>
</dbReference>
<dbReference type="RefSeq" id="WP_173778394.1">
    <property type="nucleotide sequence ID" value="NZ_JABSNO010000004.1"/>
</dbReference>
<comment type="caution">
    <text evidence="5">The sequence shown here is derived from an EMBL/GenBank/DDBJ whole genome shotgun (WGS) entry which is preliminary data.</text>
</comment>
<feature type="transmembrane region" description="Helical" evidence="4">
    <location>
        <begin position="21"/>
        <end position="38"/>
    </location>
</feature>
<accession>A0A8J8G6V2</accession>
<dbReference type="AlphaFoldDB" id="A0A8J8G6V2"/>
<protein>
    <submittedName>
        <fullName evidence="5">Multidrug resistance efflux pump</fullName>
    </submittedName>
</protein>
<reference evidence="5" key="1">
    <citation type="submission" date="2020-05" db="EMBL/GenBank/DDBJ databases">
        <title>Genomic Encyclopedia of Type Strains, Phase IV (KMG-V): Genome sequencing to study the core and pangenomes of soil and plant-associated prokaryotes.</title>
        <authorList>
            <person name="Whitman W."/>
        </authorList>
    </citation>
    <scope>NUCLEOTIDE SEQUENCE</scope>
    <source>
        <strain evidence="5">16F</strain>
    </source>
</reference>
<evidence type="ECO:0000256" key="1">
    <source>
        <dbReference type="ARBA" id="ARBA00004196"/>
    </source>
</evidence>
<dbReference type="Gene3D" id="1.10.287.470">
    <property type="entry name" value="Helix hairpin bin"/>
    <property type="match status" value="1"/>
</dbReference>
<sequence length="436" mass="49740">MQDLKSFPTIYRYNYKSKVRFWFWGILLFLGLLMFLPWTQNIKAEGKITTPSQDQRPQEINSPIPGKIVKWYVNEGDFVKKGDTILKISEVKEEYLDPNLVNRTQQQVDAKKGAINYYQGKISTSGSQISALNEGRALKISQIDNKINQLENKLKAEKAELSAIKNELELAEDQYNRQQKMFAEGLVSQTQLQERNLKYQNVLSKKIMMDNKLAQTNQEFTNLRLEQNSVSQDYSEKISKAQGDQYESYTQIESGKGEVAKLENKVSNYTIRNGLYIITAPQDGQIVQAKKSGIGEILKEGEQLMVIVPTIKDYAVEMYIDPLDLPLIEVGQKVRFVFDGFPALVFSGWPDGSYGTFGGTIIAYENTISPNGKFRTLVVPDKEDQKWPNQLRIGGGASGIALLKNVPIWYEIWRNINGFPPDYYKTYTKETAIKEK</sequence>
<comment type="subcellular location">
    <subcellularLocation>
        <location evidence="1">Cell envelope</location>
    </subcellularLocation>
</comment>
<dbReference type="PANTHER" id="PTHR32347">
    <property type="entry name" value="EFFLUX SYSTEM COMPONENT YKNX-RELATED"/>
    <property type="match status" value="1"/>
</dbReference>
<dbReference type="GO" id="GO:0030313">
    <property type="term" value="C:cell envelope"/>
    <property type="evidence" value="ECO:0007669"/>
    <property type="project" value="UniProtKB-SubCell"/>
</dbReference>
<evidence type="ECO:0000313" key="6">
    <source>
        <dbReference type="Proteomes" id="UP000610746"/>
    </source>
</evidence>
<dbReference type="InterPro" id="IPR011053">
    <property type="entry name" value="Single_hybrid_motif"/>
</dbReference>
<name>A0A8J8G6V2_9FLAO</name>